<dbReference type="InterPro" id="IPR056644">
    <property type="entry name" value="DUF7742"/>
</dbReference>
<dbReference type="AlphaFoldDB" id="F9Y468"/>
<dbReference type="HOGENOM" id="CLU_2130112_0_0_5"/>
<evidence type="ECO:0000313" key="3">
    <source>
        <dbReference type="Proteomes" id="UP000000692"/>
    </source>
</evidence>
<organism evidence="2 3">
    <name type="scientific">Ketogulonicigenium vulgare (strain WSH-001)</name>
    <dbReference type="NCBI Taxonomy" id="759362"/>
    <lineage>
        <taxon>Bacteria</taxon>
        <taxon>Pseudomonadati</taxon>
        <taxon>Pseudomonadota</taxon>
        <taxon>Alphaproteobacteria</taxon>
        <taxon>Rhodobacterales</taxon>
        <taxon>Roseobacteraceae</taxon>
        <taxon>Ketogulonicigenium</taxon>
    </lineage>
</organism>
<dbReference type="RefSeq" id="WP_013383961.1">
    <property type="nucleotide sequence ID" value="NC_017384.1"/>
</dbReference>
<accession>F9Y468</accession>
<reference evidence="2 3" key="1">
    <citation type="journal article" date="2011" name="J. Bacteriol.">
        <title>Complete genome sequence of the industrial strain Ketogulonicigenium vulgare WSH-001.</title>
        <authorList>
            <person name="Liu L."/>
            <person name="Li Y."/>
            <person name="Zhang J."/>
            <person name="Zhou Z."/>
            <person name="Liu J."/>
            <person name="Li X."/>
            <person name="Zhou J."/>
            <person name="Du G."/>
            <person name="Wang L."/>
            <person name="Chen J."/>
        </authorList>
    </citation>
    <scope>NUCLEOTIDE SEQUENCE [LARGE SCALE GENOMIC DNA]</scope>
    <source>
        <strain evidence="2 3">WSH-001</strain>
    </source>
</reference>
<dbReference type="OrthoDB" id="7863415at2"/>
<dbReference type="Pfam" id="PF24891">
    <property type="entry name" value="DUF7742"/>
    <property type="match status" value="1"/>
</dbReference>
<keyword evidence="3" id="KW-1185">Reference proteome</keyword>
<proteinExistence type="predicted"/>
<evidence type="ECO:0000259" key="1">
    <source>
        <dbReference type="Pfam" id="PF24891"/>
    </source>
</evidence>
<protein>
    <recommendedName>
        <fullName evidence="1">DUF7742 domain-containing protein</fullName>
    </recommendedName>
</protein>
<dbReference type="Proteomes" id="UP000000692">
    <property type="component" value="Chromosome"/>
</dbReference>
<gene>
    <name evidence="2" type="ordered locus">KVU_0665</name>
</gene>
<feature type="domain" description="DUF7742" evidence="1">
    <location>
        <begin position="3"/>
        <end position="70"/>
    </location>
</feature>
<sequence>MLHLGDLDLAARWLMDRPRGDWGRALGELDWRCTAARAHVAATGRIHPDFGDGSVMAAILCETLRPGYAVTGVEREYLLALGTAAFHFSQNLPMQKQKPVPAGPHGASSSPYC</sequence>
<name>F9Y468_KETVW</name>
<dbReference type="EMBL" id="CP002018">
    <property type="protein sequence ID" value="AEM40504.1"/>
    <property type="molecule type" value="Genomic_DNA"/>
</dbReference>
<evidence type="ECO:0000313" key="2">
    <source>
        <dbReference type="EMBL" id="AEM40504.1"/>
    </source>
</evidence>
<dbReference type="KEGG" id="kvl:KVU_0665"/>